<protein>
    <submittedName>
        <fullName evidence="1">Uncharacterized protein</fullName>
    </submittedName>
</protein>
<dbReference type="EMBL" id="CP008887">
    <property type="protein sequence ID" value="AIU69181.1"/>
    <property type="molecule type" value="Genomic_DNA"/>
</dbReference>
<proteinExistence type="predicted"/>
<dbReference type="STRING" id="1505907.TEU_01845"/>
<dbReference type="RefSeq" id="WP_050002164.1">
    <property type="nucleotide sequence ID" value="NZ_CP008887.1"/>
</dbReference>
<evidence type="ECO:0000313" key="1">
    <source>
        <dbReference type="EMBL" id="AIU69181.1"/>
    </source>
</evidence>
<keyword evidence="2" id="KW-1185">Reference proteome</keyword>
<reference evidence="1 2" key="1">
    <citation type="journal article" date="2015" name="Int. J. Syst. Evol. Microbiol.">
        <title>Thermococcus eurythermalis sp. nov., a conditional piezophilic hyperthermophilic archaeon with a wide temperature range isolated from an oil-immersed chimney in the Guaymas Basin.</title>
        <authorList>
            <person name="Zhao W."/>
            <person name="Zeng X."/>
            <person name="Xiao X."/>
        </authorList>
    </citation>
    <scope>NUCLEOTIDE SEQUENCE [LARGE SCALE GENOMIC DNA]</scope>
    <source>
        <strain evidence="1 2">A501</strain>
    </source>
</reference>
<dbReference type="KEGG" id="teu:TEU_01845"/>
<dbReference type="AlphaFoldDB" id="A0A097QRS4"/>
<organism evidence="1 2">
    <name type="scientific">Thermococcus eurythermalis</name>
    <dbReference type="NCBI Taxonomy" id="1505907"/>
    <lineage>
        <taxon>Archaea</taxon>
        <taxon>Methanobacteriati</taxon>
        <taxon>Methanobacteriota</taxon>
        <taxon>Thermococci</taxon>
        <taxon>Thermococcales</taxon>
        <taxon>Thermococcaceae</taxon>
        <taxon>Thermococcus</taxon>
    </lineage>
</organism>
<sequence length="222" mass="25535">MPFQEFKFAGKHLKVEIGPPPHGLLPECFFGFFSVITVDGEPLFGEVIGGHIEYDECGLEIAIELMQAILCLLSPRMSLNPHCAKCLNPPAERKCEHFLSRRKEIPDAAYCARIGRNYYLFTIENGMFVVYYKINEHRAVGDIEVFVPVEKVLRLSFREFAEDIIDMAENFWNYLLSNLEDINSFLVSSGCEEWMITEKELGKYKSLLTTLKSIYSEKTNLR</sequence>
<name>A0A097QRS4_9EURY</name>
<gene>
    <name evidence="1" type="ORF">TEU_01845</name>
</gene>
<dbReference type="Proteomes" id="UP000029980">
    <property type="component" value="Chromosome"/>
</dbReference>
<dbReference type="OrthoDB" id="375660at2157"/>
<evidence type="ECO:0000313" key="2">
    <source>
        <dbReference type="Proteomes" id="UP000029980"/>
    </source>
</evidence>
<accession>A0A097QRS4</accession>
<dbReference type="GeneID" id="25152175"/>
<dbReference type="HOGENOM" id="CLU_1243084_0_0_2"/>